<reference evidence="12" key="1">
    <citation type="submission" date="2022-07" db="EMBL/GenBank/DDBJ databases">
        <title>Phylogenomic reconstructions and comparative analyses of Kickxellomycotina fungi.</title>
        <authorList>
            <person name="Reynolds N.K."/>
            <person name="Stajich J.E."/>
            <person name="Barry K."/>
            <person name="Grigoriev I.V."/>
            <person name="Crous P."/>
            <person name="Smith M.E."/>
        </authorList>
    </citation>
    <scope>NUCLEOTIDE SEQUENCE</scope>
    <source>
        <strain evidence="12">NBRC 105413</strain>
    </source>
</reference>
<dbReference type="Gene3D" id="1.20.58.400">
    <property type="entry name" value="t-snare proteins"/>
    <property type="match status" value="1"/>
</dbReference>
<evidence type="ECO:0000256" key="4">
    <source>
        <dbReference type="ARBA" id="ARBA00022692"/>
    </source>
</evidence>
<dbReference type="InterPro" id="IPR007705">
    <property type="entry name" value="Vesicle_trsprt_v-SNARE_N"/>
</dbReference>
<keyword evidence="6 10" id="KW-1133">Transmembrane helix</keyword>
<dbReference type="Gene3D" id="1.20.5.110">
    <property type="match status" value="1"/>
</dbReference>
<dbReference type="GO" id="GO:0006891">
    <property type="term" value="P:intra-Golgi vesicle-mediated transport"/>
    <property type="evidence" value="ECO:0007669"/>
    <property type="project" value="TreeGrafter"/>
</dbReference>
<evidence type="ECO:0000256" key="6">
    <source>
        <dbReference type="ARBA" id="ARBA00022989"/>
    </source>
</evidence>
<name>A0A9W7XG81_9FUNG</name>
<dbReference type="Pfam" id="PF05008">
    <property type="entry name" value="V-SNARE"/>
    <property type="match status" value="1"/>
</dbReference>
<dbReference type="SUPFAM" id="SSF58038">
    <property type="entry name" value="SNARE fusion complex"/>
    <property type="match status" value="1"/>
</dbReference>
<evidence type="ECO:0000256" key="5">
    <source>
        <dbReference type="ARBA" id="ARBA00022927"/>
    </source>
</evidence>
<dbReference type="GO" id="GO:0005829">
    <property type="term" value="C:cytosol"/>
    <property type="evidence" value="ECO:0007669"/>
    <property type="project" value="GOC"/>
</dbReference>
<dbReference type="PANTHER" id="PTHR21230:SF26">
    <property type="entry name" value="VESICLE TRANSPORT THROUGH INTERACTION WITH T-SNARES HOMOLOG 1A"/>
    <property type="match status" value="1"/>
</dbReference>
<evidence type="ECO:0000259" key="11">
    <source>
        <dbReference type="SMART" id="SM00397"/>
    </source>
</evidence>
<keyword evidence="3" id="KW-0813">Transport</keyword>
<dbReference type="PANTHER" id="PTHR21230">
    <property type="entry name" value="VESICLE TRANSPORT V-SNARE PROTEIN VTI1-RELATED"/>
    <property type="match status" value="1"/>
</dbReference>
<keyword evidence="8 10" id="KW-0472">Membrane</keyword>
<dbReference type="Proteomes" id="UP001145021">
    <property type="component" value="Unassembled WGS sequence"/>
</dbReference>
<dbReference type="GO" id="GO:0031201">
    <property type="term" value="C:SNARE complex"/>
    <property type="evidence" value="ECO:0007669"/>
    <property type="project" value="TreeGrafter"/>
</dbReference>
<dbReference type="AlphaFoldDB" id="A0A9W7XG81"/>
<feature type="coiled-coil region" evidence="9">
    <location>
        <begin position="40"/>
        <end position="96"/>
    </location>
</feature>
<evidence type="ECO:0000256" key="8">
    <source>
        <dbReference type="ARBA" id="ARBA00023136"/>
    </source>
</evidence>
<sequence>MSSDLFDSYESEYTALIHSAKQRLETTLPTLAGQERHAALLATDRELAEACELAEQLEVELLSLPGPARLRAGPRIRQYKSEVNRLQQDAKRVSQGLGNHEANRRALLGETSNGGILTNSASEGAFGGLDGDQRTRLLSGNERLARGTERLEQSHRIAIETESVGASILQDLRSQREQIVNTRNTLMEADSHIDRSQRTLRTMTRRLMTNKMITTGLIVIGVALVILILYVKLIR</sequence>
<dbReference type="GO" id="GO:0000149">
    <property type="term" value="F:SNARE binding"/>
    <property type="evidence" value="ECO:0007669"/>
    <property type="project" value="TreeGrafter"/>
</dbReference>
<dbReference type="InterPro" id="IPR000727">
    <property type="entry name" value="T_SNARE_dom"/>
</dbReference>
<feature type="transmembrane region" description="Helical" evidence="10">
    <location>
        <begin position="212"/>
        <end position="231"/>
    </location>
</feature>
<evidence type="ECO:0000256" key="1">
    <source>
        <dbReference type="ARBA" id="ARBA00004211"/>
    </source>
</evidence>
<dbReference type="FunFam" id="1.20.5.110:FF:000002">
    <property type="entry name" value="Vesicle transport through interaction with t-SNAREsB"/>
    <property type="match status" value="1"/>
</dbReference>
<dbReference type="GO" id="GO:0012507">
    <property type="term" value="C:ER to Golgi transport vesicle membrane"/>
    <property type="evidence" value="ECO:0007669"/>
    <property type="project" value="TreeGrafter"/>
</dbReference>
<evidence type="ECO:0000256" key="7">
    <source>
        <dbReference type="ARBA" id="ARBA00023054"/>
    </source>
</evidence>
<evidence type="ECO:0000256" key="9">
    <source>
        <dbReference type="SAM" id="Coils"/>
    </source>
</evidence>
<organism evidence="12 13">
    <name type="scientific">Coemansia asiatica</name>
    <dbReference type="NCBI Taxonomy" id="1052880"/>
    <lineage>
        <taxon>Eukaryota</taxon>
        <taxon>Fungi</taxon>
        <taxon>Fungi incertae sedis</taxon>
        <taxon>Zoopagomycota</taxon>
        <taxon>Kickxellomycotina</taxon>
        <taxon>Kickxellomycetes</taxon>
        <taxon>Kickxellales</taxon>
        <taxon>Kickxellaceae</taxon>
        <taxon>Coemansia</taxon>
    </lineage>
</organism>
<dbReference type="CDD" id="cd15862">
    <property type="entry name" value="SNARE_Vti1"/>
    <property type="match status" value="1"/>
</dbReference>
<evidence type="ECO:0000256" key="10">
    <source>
        <dbReference type="SAM" id="Phobius"/>
    </source>
</evidence>
<dbReference type="Pfam" id="PF12352">
    <property type="entry name" value="V-SNARE_C"/>
    <property type="match status" value="1"/>
</dbReference>
<dbReference type="GO" id="GO:0042147">
    <property type="term" value="P:retrograde transport, endosome to Golgi"/>
    <property type="evidence" value="ECO:0007669"/>
    <property type="project" value="TreeGrafter"/>
</dbReference>
<dbReference type="GO" id="GO:0005484">
    <property type="term" value="F:SNAP receptor activity"/>
    <property type="evidence" value="ECO:0007669"/>
    <property type="project" value="TreeGrafter"/>
</dbReference>
<evidence type="ECO:0000256" key="2">
    <source>
        <dbReference type="ARBA" id="ARBA00006108"/>
    </source>
</evidence>
<dbReference type="InterPro" id="IPR038407">
    <property type="entry name" value="v-SNARE_N_sf"/>
</dbReference>
<keyword evidence="13" id="KW-1185">Reference proteome</keyword>
<dbReference type="GO" id="GO:0005794">
    <property type="term" value="C:Golgi apparatus"/>
    <property type="evidence" value="ECO:0007669"/>
    <property type="project" value="TreeGrafter"/>
</dbReference>
<evidence type="ECO:0000256" key="3">
    <source>
        <dbReference type="ARBA" id="ARBA00022448"/>
    </source>
</evidence>
<dbReference type="GO" id="GO:0005789">
    <property type="term" value="C:endoplasmic reticulum membrane"/>
    <property type="evidence" value="ECO:0007669"/>
    <property type="project" value="TreeGrafter"/>
</dbReference>
<dbReference type="EMBL" id="JANBOH010000211">
    <property type="protein sequence ID" value="KAJ1643876.1"/>
    <property type="molecule type" value="Genomic_DNA"/>
</dbReference>
<evidence type="ECO:0000313" key="13">
    <source>
        <dbReference type="Proteomes" id="UP001145021"/>
    </source>
</evidence>
<feature type="domain" description="T-SNARE coiled-coil homology" evidence="11">
    <location>
        <begin position="136"/>
        <end position="203"/>
    </location>
</feature>
<dbReference type="GO" id="GO:0016236">
    <property type="term" value="P:macroautophagy"/>
    <property type="evidence" value="ECO:0007669"/>
    <property type="project" value="TreeGrafter"/>
</dbReference>
<comment type="similarity">
    <text evidence="2">Belongs to the VTI1 family.</text>
</comment>
<accession>A0A9W7XG81</accession>
<comment type="caution">
    <text evidence="12">The sequence shown here is derived from an EMBL/GenBank/DDBJ whole genome shotgun (WGS) entry which is preliminary data.</text>
</comment>
<dbReference type="SMART" id="SM00397">
    <property type="entry name" value="t_SNARE"/>
    <property type="match status" value="1"/>
</dbReference>
<keyword evidence="5" id="KW-0653">Protein transport</keyword>
<dbReference type="GO" id="GO:0006896">
    <property type="term" value="P:Golgi to vacuole transport"/>
    <property type="evidence" value="ECO:0007669"/>
    <property type="project" value="TreeGrafter"/>
</dbReference>
<comment type="subcellular location">
    <subcellularLocation>
        <location evidence="1">Membrane</location>
        <topology evidence="1">Single-pass type IV membrane protein</topology>
    </subcellularLocation>
</comment>
<dbReference type="GO" id="GO:0006886">
    <property type="term" value="P:intracellular protein transport"/>
    <property type="evidence" value="ECO:0007669"/>
    <property type="project" value="InterPro"/>
</dbReference>
<protein>
    <submittedName>
        <fullName evidence="12">Vesicle transport V-snare protein</fullName>
    </submittedName>
</protein>
<evidence type="ECO:0000313" key="12">
    <source>
        <dbReference type="EMBL" id="KAJ1643876.1"/>
    </source>
</evidence>
<dbReference type="GO" id="GO:0031902">
    <property type="term" value="C:late endosome membrane"/>
    <property type="evidence" value="ECO:0007669"/>
    <property type="project" value="TreeGrafter"/>
</dbReference>
<gene>
    <name evidence="12" type="primary">vti1</name>
    <name evidence="12" type="ORF">LPJ64_004388</name>
</gene>
<keyword evidence="7 9" id="KW-0175">Coiled coil</keyword>
<dbReference type="InterPro" id="IPR010989">
    <property type="entry name" value="SNARE"/>
</dbReference>
<dbReference type="SUPFAM" id="SSF47661">
    <property type="entry name" value="t-snare proteins"/>
    <property type="match status" value="1"/>
</dbReference>
<keyword evidence="4 10" id="KW-0812">Transmembrane</keyword>
<dbReference type="GO" id="GO:0048280">
    <property type="term" value="P:vesicle fusion with Golgi apparatus"/>
    <property type="evidence" value="ECO:0007669"/>
    <property type="project" value="TreeGrafter"/>
</dbReference>
<proteinExistence type="inferred from homology"/>